<name>A0A1W1EKW8_9ZZZZ</name>
<dbReference type="GO" id="GO:0006799">
    <property type="term" value="P:polyphosphate biosynthetic process"/>
    <property type="evidence" value="ECO:0007669"/>
    <property type="project" value="UniProtKB-ARBA"/>
</dbReference>
<dbReference type="InterPro" id="IPR042267">
    <property type="entry name" value="VTC_sf"/>
</dbReference>
<organism evidence="2">
    <name type="scientific">hydrothermal vent metagenome</name>
    <dbReference type="NCBI Taxonomy" id="652676"/>
    <lineage>
        <taxon>unclassified sequences</taxon>
        <taxon>metagenomes</taxon>
        <taxon>ecological metagenomes</taxon>
    </lineage>
</organism>
<proteinExistence type="predicted"/>
<dbReference type="Pfam" id="PF09359">
    <property type="entry name" value="VTC"/>
    <property type="match status" value="1"/>
</dbReference>
<dbReference type="EMBL" id="FRYL01000041">
    <property type="protein sequence ID" value="SHO81513.1"/>
    <property type="molecule type" value="Genomic_DNA"/>
</dbReference>
<protein>
    <recommendedName>
        <fullName evidence="1">VTC domain-containing protein</fullName>
    </recommendedName>
</protein>
<dbReference type="InterPro" id="IPR018966">
    <property type="entry name" value="VTC_domain"/>
</dbReference>
<gene>
    <name evidence="2" type="ORF">MNB_SV-15-1091</name>
</gene>
<feature type="domain" description="VTC" evidence="1">
    <location>
        <begin position="6"/>
        <end position="225"/>
    </location>
</feature>
<dbReference type="AlphaFoldDB" id="A0A1W1EKW8"/>
<dbReference type="Gene3D" id="3.20.100.30">
    <property type="entry name" value="VTC, catalytic tunnel domain"/>
    <property type="match status" value="1"/>
</dbReference>
<evidence type="ECO:0000313" key="2">
    <source>
        <dbReference type="EMBL" id="SHO81513.1"/>
    </source>
</evidence>
<reference evidence="2" key="1">
    <citation type="submission" date="2016-10" db="EMBL/GenBank/DDBJ databases">
        <authorList>
            <person name="de Groot N.N."/>
        </authorList>
    </citation>
    <scope>NUCLEOTIDE SEQUENCE</scope>
</reference>
<dbReference type="CDD" id="cd07750">
    <property type="entry name" value="PolyPPase_VTC_like"/>
    <property type="match status" value="1"/>
</dbReference>
<accession>A0A1W1EKW8</accession>
<evidence type="ECO:0000259" key="1">
    <source>
        <dbReference type="Pfam" id="PF09359"/>
    </source>
</evidence>
<sequence length="236" mass="28843">MNQKIFRHELKYFINYFEYESLRRRLSSVLKRDKFANENGDYHIRSLYFDDIRNTALYEKQAGMLNRKKYRIRIYNIDDNIIKLEKKFRTGQFIHKESAFLNKKEYNKIINQDIDFLKNSENRVLQEFYFDMVAHRYRAKVIVDYIREAYILNVNNIRITFDKSLKTALEKIDIFDKSLPTVDVIDEPKIILEIKYNHFLPNYIRNILQIKTSQRWAISKYVMCRKFGKQNSWEDN</sequence>